<keyword evidence="2" id="KW-1185">Reference proteome</keyword>
<accession>A0A557XHR4</accession>
<dbReference type="AlphaFoldDB" id="A0A557XHR4"/>
<dbReference type="Proteomes" id="UP000320513">
    <property type="component" value="Unassembled WGS sequence"/>
</dbReference>
<organism evidence="1 2">
    <name type="scientific">Mycobacterium helveticum</name>
    <dbReference type="NCBI Taxonomy" id="2592811"/>
    <lineage>
        <taxon>Bacteria</taxon>
        <taxon>Bacillati</taxon>
        <taxon>Actinomycetota</taxon>
        <taxon>Actinomycetes</taxon>
        <taxon>Mycobacteriales</taxon>
        <taxon>Mycobacteriaceae</taxon>
        <taxon>Mycobacterium</taxon>
    </lineage>
</organism>
<sequence length="102" mass="11227">MEADGANTRGLAAYVLDRQVGWLATQQSVINSRLATGFLWRDPWMTWMTKLDAAGIQPRFHGLLRIAGEPGRRVINIDVPGRNEPRLSTIAKQVIDAEANGG</sequence>
<evidence type="ECO:0000313" key="2">
    <source>
        <dbReference type="Proteomes" id="UP000320513"/>
    </source>
</evidence>
<proteinExistence type="predicted"/>
<reference evidence="1 2" key="1">
    <citation type="submission" date="2019-07" db="EMBL/GenBank/DDBJ databases">
        <title>New Mycobacterium species.</title>
        <authorList>
            <person name="Tortoli E."/>
            <person name="Ghielmetti G."/>
            <person name="Friedel U."/>
            <person name="Trovato A."/>
        </authorList>
    </citation>
    <scope>NUCLEOTIDE SEQUENCE [LARGE SCALE GENOMIC DNA]</scope>
    <source>
        <strain evidence="1 2">16-83</strain>
    </source>
</reference>
<gene>
    <name evidence="1" type="ORF">FPZ47_20240</name>
</gene>
<dbReference type="EMBL" id="VMQU01000103">
    <property type="protein sequence ID" value="TVS85226.1"/>
    <property type="molecule type" value="Genomic_DNA"/>
</dbReference>
<protein>
    <submittedName>
        <fullName evidence="1">Uncharacterized protein</fullName>
    </submittedName>
</protein>
<comment type="caution">
    <text evidence="1">The sequence shown here is derived from an EMBL/GenBank/DDBJ whole genome shotgun (WGS) entry which is preliminary data.</text>
</comment>
<name>A0A557XHR4_9MYCO</name>
<dbReference type="OrthoDB" id="9797162at2"/>
<evidence type="ECO:0000313" key="1">
    <source>
        <dbReference type="EMBL" id="TVS85226.1"/>
    </source>
</evidence>
<dbReference type="RefSeq" id="WP_144954418.1">
    <property type="nucleotide sequence ID" value="NZ_VMQU01000103.1"/>
</dbReference>